<keyword evidence="7 14" id="KW-0812">Transmembrane</keyword>
<dbReference type="SMART" id="SM00304">
    <property type="entry name" value="HAMP"/>
    <property type="match status" value="1"/>
</dbReference>
<feature type="transmembrane region" description="Helical" evidence="14">
    <location>
        <begin position="110"/>
        <end position="135"/>
    </location>
</feature>
<evidence type="ECO:0000256" key="11">
    <source>
        <dbReference type="ARBA" id="ARBA00022989"/>
    </source>
</evidence>
<keyword evidence="5" id="KW-0597">Phosphoprotein</keyword>
<dbReference type="PANTHER" id="PTHR42878">
    <property type="entry name" value="TWO-COMPONENT HISTIDINE KINASE"/>
    <property type="match status" value="1"/>
</dbReference>
<dbReference type="Pfam" id="PF00512">
    <property type="entry name" value="HisKA"/>
    <property type="match status" value="1"/>
</dbReference>
<dbReference type="GO" id="GO:0005886">
    <property type="term" value="C:plasma membrane"/>
    <property type="evidence" value="ECO:0007669"/>
    <property type="project" value="UniProtKB-SubCell"/>
</dbReference>
<protein>
    <recommendedName>
        <fullName evidence="3">histidine kinase</fullName>
        <ecNumber evidence="3">2.7.13.3</ecNumber>
    </recommendedName>
</protein>
<evidence type="ECO:0000256" key="6">
    <source>
        <dbReference type="ARBA" id="ARBA00022679"/>
    </source>
</evidence>
<dbReference type="SMART" id="SM00387">
    <property type="entry name" value="HATPase_c"/>
    <property type="match status" value="1"/>
</dbReference>
<evidence type="ECO:0000259" key="17">
    <source>
        <dbReference type="PROSITE" id="PS50885"/>
    </source>
</evidence>
<keyword evidence="4" id="KW-1003">Cell membrane</keyword>
<feature type="domain" description="PAS" evidence="16">
    <location>
        <begin position="415"/>
        <end position="461"/>
    </location>
</feature>
<dbReference type="GO" id="GO:0000155">
    <property type="term" value="F:phosphorelay sensor kinase activity"/>
    <property type="evidence" value="ECO:0007669"/>
    <property type="project" value="InterPro"/>
</dbReference>
<dbReference type="KEGG" id="nja:NSJP_2199"/>
<evidence type="ECO:0000256" key="5">
    <source>
        <dbReference type="ARBA" id="ARBA00022553"/>
    </source>
</evidence>
<feature type="transmembrane region" description="Helical" evidence="14">
    <location>
        <begin position="30"/>
        <end position="47"/>
    </location>
</feature>
<evidence type="ECO:0000256" key="9">
    <source>
        <dbReference type="ARBA" id="ARBA00022777"/>
    </source>
</evidence>
<dbReference type="GO" id="GO:0007234">
    <property type="term" value="P:osmosensory signaling via phosphorelay pathway"/>
    <property type="evidence" value="ECO:0007669"/>
    <property type="project" value="TreeGrafter"/>
</dbReference>
<evidence type="ECO:0000256" key="3">
    <source>
        <dbReference type="ARBA" id="ARBA00012438"/>
    </source>
</evidence>
<dbReference type="GO" id="GO:0000156">
    <property type="term" value="F:phosphorelay response regulator activity"/>
    <property type="evidence" value="ECO:0007669"/>
    <property type="project" value="TreeGrafter"/>
</dbReference>
<dbReference type="SMART" id="SM00091">
    <property type="entry name" value="PAS"/>
    <property type="match status" value="1"/>
</dbReference>
<dbReference type="InterPro" id="IPR003594">
    <property type="entry name" value="HATPase_dom"/>
</dbReference>
<dbReference type="CDD" id="cd06225">
    <property type="entry name" value="HAMP"/>
    <property type="match status" value="1"/>
</dbReference>
<dbReference type="Gene3D" id="6.10.340.10">
    <property type="match status" value="1"/>
</dbReference>
<evidence type="ECO:0000256" key="2">
    <source>
        <dbReference type="ARBA" id="ARBA00004651"/>
    </source>
</evidence>
<evidence type="ECO:0000259" key="15">
    <source>
        <dbReference type="PROSITE" id="PS50109"/>
    </source>
</evidence>
<comment type="catalytic activity">
    <reaction evidence="1">
        <text>ATP + protein L-histidine = ADP + protein N-phospho-L-histidine.</text>
        <dbReference type="EC" id="2.7.13.3"/>
    </reaction>
</comment>
<keyword evidence="13 14" id="KW-0472">Membrane</keyword>
<dbReference type="InterPro" id="IPR050351">
    <property type="entry name" value="BphY/WalK/GraS-like"/>
</dbReference>
<dbReference type="EMBL" id="LT828648">
    <property type="protein sequence ID" value="SLM48371.1"/>
    <property type="molecule type" value="Genomic_DNA"/>
</dbReference>
<feature type="transmembrane region" description="Helical" evidence="14">
    <location>
        <begin position="67"/>
        <end position="89"/>
    </location>
</feature>
<dbReference type="CDD" id="cd00130">
    <property type="entry name" value="PAS"/>
    <property type="match status" value="1"/>
</dbReference>
<gene>
    <name evidence="18" type="ORF">NSJP_2199</name>
</gene>
<proteinExistence type="predicted"/>
<evidence type="ECO:0000313" key="18">
    <source>
        <dbReference type="EMBL" id="SLM48371.1"/>
    </source>
</evidence>
<dbReference type="PIRSF" id="PIRSF037532">
    <property type="entry name" value="STHK_NtrY"/>
    <property type="match status" value="1"/>
</dbReference>
<dbReference type="InterPro" id="IPR005467">
    <property type="entry name" value="His_kinase_dom"/>
</dbReference>
<evidence type="ECO:0000256" key="4">
    <source>
        <dbReference type="ARBA" id="ARBA00022475"/>
    </source>
</evidence>
<dbReference type="PROSITE" id="PS50112">
    <property type="entry name" value="PAS"/>
    <property type="match status" value="1"/>
</dbReference>
<keyword evidence="12" id="KW-0902">Two-component regulatory system</keyword>
<dbReference type="SUPFAM" id="SSF158472">
    <property type="entry name" value="HAMP domain-like"/>
    <property type="match status" value="1"/>
</dbReference>
<keyword evidence="11 14" id="KW-1133">Transmembrane helix</keyword>
<dbReference type="InterPro" id="IPR003661">
    <property type="entry name" value="HisK_dim/P_dom"/>
</dbReference>
<reference evidence="18 19" key="1">
    <citation type="submission" date="2017-03" db="EMBL/GenBank/DDBJ databases">
        <authorList>
            <person name="Afonso C.L."/>
            <person name="Miller P.J."/>
            <person name="Scott M.A."/>
            <person name="Spackman E."/>
            <person name="Goraichik I."/>
            <person name="Dimitrov K.M."/>
            <person name="Suarez D.L."/>
            <person name="Swayne D.E."/>
        </authorList>
    </citation>
    <scope>NUCLEOTIDE SEQUENCE [LARGE SCALE GENOMIC DNA]</scope>
    <source>
        <strain evidence="18">Genome sequencing of Nitrospira japonica strain NJ11</strain>
    </source>
</reference>
<keyword evidence="8" id="KW-0547">Nucleotide-binding</keyword>
<dbReference type="Pfam" id="PF02518">
    <property type="entry name" value="HATPase_c"/>
    <property type="match status" value="1"/>
</dbReference>
<dbReference type="SUPFAM" id="SSF55874">
    <property type="entry name" value="ATPase domain of HSP90 chaperone/DNA topoisomerase II/histidine kinase"/>
    <property type="match status" value="1"/>
</dbReference>
<evidence type="ECO:0000256" key="10">
    <source>
        <dbReference type="ARBA" id="ARBA00022840"/>
    </source>
</evidence>
<feature type="transmembrane region" description="Helical" evidence="14">
    <location>
        <begin position="417"/>
        <end position="434"/>
    </location>
</feature>
<evidence type="ECO:0000256" key="1">
    <source>
        <dbReference type="ARBA" id="ARBA00000085"/>
    </source>
</evidence>
<feature type="transmembrane region" description="Helical" evidence="14">
    <location>
        <begin position="320"/>
        <end position="343"/>
    </location>
</feature>
<dbReference type="AlphaFoldDB" id="A0A1W1I5Z8"/>
<evidence type="ECO:0000313" key="19">
    <source>
        <dbReference type="Proteomes" id="UP000192042"/>
    </source>
</evidence>
<dbReference type="InterPro" id="IPR035965">
    <property type="entry name" value="PAS-like_dom_sf"/>
</dbReference>
<dbReference type="PROSITE" id="PS50109">
    <property type="entry name" value="HIS_KIN"/>
    <property type="match status" value="1"/>
</dbReference>
<dbReference type="PANTHER" id="PTHR42878:SF7">
    <property type="entry name" value="SENSOR HISTIDINE KINASE GLRK"/>
    <property type="match status" value="1"/>
</dbReference>
<dbReference type="NCBIfam" id="TIGR00229">
    <property type="entry name" value="sensory_box"/>
    <property type="match status" value="1"/>
</dbReference>
<evidence type="ECO:0000259" key="16">
    <source>
        <dbReference type="PROSITE" id="PS50112"/>
    </source>
</evidence>
<dbReference type="GO" id="GO:0005524">
    <property type="term" value="F:ATP binding"/>
    <property type="evidence" value="ECO:0007669"/>
    <property type="project" value="UniProtKB-KW"/>
</dbReference>
<dbReference type="InterPro" id="IPR036097">
    <property type="entry name" value="HisK_dim/P_sf"/>
</dbReference>
<dbReference type="GO" id="GO:0006355">
    <property type="term" value="P:regulation of DNA-templated transcription"/>
    <property type="evidence" value="ECO:0007669"/>
    <property type="project" value="InterPro"/>
</dbReference>
<dbReference type="InterPro" id="IPR004358">
    <property type="entry name" value="Sig_transdc_His_kin-like_C"/>
</dbReference>
<accession>A0A1W1I5Z8</accession>
<keyword evidence="6 18" id="KW-0808">Transferase</keyword>
<dbReference type="InterPro" id="IPR045671">
    <property type="entry name" value="NtrY-like_N"/>
</dbReference>
<dbReference type="InterPro" id="IPR013767">
    <property type="entry name" value="PAS_fold"/>
</dbReference>
<dbReference type="Pfam" id="PF19312">
    <property type="entry name" value="NtrY_N"/>
    <property type="match status" value="1"/>
</dbReference>
<sequence>MRADVPLRPMGMAPAVLEPERRTRHFFRPVRVVFLLLVSCLALTFYYTQVVVPGGEDSDSFIPTTSYALVLLLINLDLIGVVVLLLLLSRNLIKAYFERRHRLIGSGFRTKLVAAFIGFSLIPTVLLALVASGLVNKAVDVWFSDQIDRVMRDSYEVARMQHAGHITLAVNSARAISHEIFREDLLLPAQRDILISAMARKRVEFGVAGIEVYSAKMETLTRSLDPDVPAGVLDLPVGQLVLQAINGKQENNTVQEAPTGRLVRAAAPIAASGRGGEVGGVVLVDAYVPESLLAKMDGIGRQYEEYKQIKAMKNPIKAGAYLFVAVITVLILFGATWFGFYVARSITVPIQRLAEATEAIAQGDLSVRIDAKATDEIGTLIESFNRMTTDLQSGKSAIEAANVSLRQNNLELDRRRAYIETVVATIAAGLLSIGKNGIITNFNPSGERILGISADRFHGRSANDVFKEFGLTLFQTLYDRMLVDQRDDLTMDGTAEVEGKFLTIALHGSRMKDEMNQDLGIVLVFEDLTELLKAQKVAAWQEVARRVAHEIKNPLTPIQLSAQRMRKKFFEKASDFERVFDESTNVIVNEVTSLKHMVDEFSKFARLPAPQLVQQSLHDVINEVVALYRGAHKDIELVVSLDEDLPPLKFDWEQIKRVLVNLLDNSIQAMSQKGRLWLTTQYDTKRRRAVVSIADEGSGIALEDQEKLFVPYFTRKKTGTGLGLAIVRRIITDHEGHIQAGNNHPKGAIFTFELPV</sequence>
<dbReference type="InterPro" id="IPR017232">
    <property type="entry name" value="NtrY"/>
</dbReference>
<evidence type="ECO:0000256" key="13">
    <source>
        <dbReference type="ARBA" id="ARBA00023136"/>
    </source>
</evidence>
<feature type="domain" description="Histidine kinase" evidence="15">
    <location>
        <begin position="546"/>
        <end position="756"/>
    </location>
</feature>
<dbReference type="STRING" id="1325564.NSJP_2199"/>
<dbReference type="SMART" id="SM00388">
    <property type="entry name" value="HisKA"/>
    <property type="match status" value="1"/>
</dbReference>
<evidence type="ECO:0000256" key="7">
    <source>
        <dbReference type="ARBA" id="ARBA00022692"/>
    </source>
</evidence>
<dbReference type="Proteomes" id="UP000192042">
    <property type="component" value="Chromosome I"/>
</dbReference>
<keyword evidence="19" id="KW-1185">Reference proteome</keyword>
<name>A0A1W1I5Z8_9BACT</name>
<dbReference type="InterPro" id="IPR003660">
    <property type="entry name" value="HAMP_dom"/>
</dbReference>
<comment type="subcellular location">
    <subcellularLocation>
        <location evidence="2">Cell membrane</location>
        <topology evidence="2">Multi-pass membrane protein</topology>
    </subcellularLocation>
</comment>
<organism evidence="18 19">
    <name type="scientific">Nitrospira japonica</name>
    <dbReference type="NCBI Taxonomy" id="1325564"/>
    <lineage>
        <taxon>Bacteria</taxon>
        <taxon>Pseudomonadati</taxon>
        <taxon>Nitrospirota</taxon>
        <taxon>Nitrospiria</taxon>
        <taxon>Nitrospirales</taxon>
        <taxon>Nitrospiraceae</taxon>
        <taxon>Nitrospira</taxon>
    </lineage>
</organism>
<keyword evidence="9 18" id="KW-0418">Kinase</keyword>
<dbReference type="EC" id="2.7.13.3" evidence="3"/>
<dbReference type="SUPFAM" id="SSF47384">
    <property type="entry name" value="Homodimeric domain of signal transducing histidine kinase"/>
    <property type="match status" value="1"/>
</dbReference>
<dbReference type="CDD" id="cd00082">
    <property type="entry name" value="HisKA"/>
    <property type="match status" value="1"/>
</dbReference>
<dbReference type="InterPro" id="IPR036890">
    <property type="entry name" value="HATPase_C_sf"/>
</dbReference>
<dbReference type="Pfam" id="PF00672">
    <property type="entry name" value="HAMP"/>
    <property type="match status" value="1"/>
</dbReference>
<dbReference type="PRINTS" id="PR00344">
    <property type="entry name" value="BCTRLSENSOR"/>
</dbReference>
<dbReference type="Gene3D" id="1.10.287.130">
    <property type="match status" value="1"/>
</dbReference>
<keyword evidence="10" id="KW-0067">ATP-binding</keyword>
<evidence type="ECO:0000256" key="8">
    <source>
        <dbReference type="ARBA" id="ARBA00022741"/>
    </source>
</evidence>
<dbReference type="Gene3D" id="3.30.450.20">
    <property type="entry name" value="PAS domain"/>
    <property type="match status" value="1"/>
</dbReference>
<dbReference type="PROSITE" id="PS50885">
    <property type="entry name" value="HAMP"/>
    <property type="match status" value="1"/>
</dbReference>
<dbReference type="GO" id="GO:0030295">
    <property type="term" value="F:protein kinase activator activity"/>
    <property type="evidence" value="ECO:0007669"/>
    <property type="project" value="TreeGrafter"/>
</dbReference>
<dbReference type="SUPFAM" id="SSF55785">
    <property type="entry name" value="PYP-like sensor domain (PAS domain)"/>
    <property type="match status" value="1"/>
</dbReference>
<feature type="domain" description="HAMP" evidence="17">
    <location>
        <begin position="344"/>
        <end position="396"/>
    </location>
</feature>
<dbReference type="InterPro" id="IPR000014">
    <property type="entry name" value="PAS"/>
</dbReference>
<evidence type="ECO:0000256" key="14">
    <source>
        <dbReference type="SAM" id="Phobius"/>
    </source>
</evidence>
<dbReference type="Pfam" id="PF00989">
    <property type="entry name" value="PAS"/>
    <property type="match status" value="1"/>
</dbReference>
<evidence type="ECO:0000256" key="12">
    <source>
        <dbReference type="ARBA" id="ARBA00023012"/>
    </source>
</evidence>
<dbReference type="Gene3D" id="3.30.565.10">
    <property type="entry name" value="Histidine kinase-like ATPase, C-terminal domain"/>
    <property type="match status" value="1"/>
</dbReference>